<dbReference type="HOGENOM" id="CLU_031690_1_0_6"/>
<reference evidence="1 2" key="1">
    <citation type="journal article" date="2012" name="J. Bacteriol.">
        <title>Complete genome sequence of Enterobacter aerogenes KCTC 2190.</title>
        <authorList>
            <person name="Shin S.H."/>
            <person name="Kim S."/>
            <person name="Kim J.Y."/>
            <person name="Lee S."/>
            <person name="Um Y."/>
            <person name="Oh M.K."/>
            <person name="Kim Y.R."/>
            <person name="Lee J."/>
            <person name="Yang K.S."/>
        </authorList>
    </citation>
    <scope>NUCLEOTIDE SEQUENCE [LARGE SCALE GENOMIC DNA]</scope>
    <source>
        <strain evidence="1 2">KCTC 2190</strain>
    </source>
</reference>
<dbReference type="Pfam" id="PF05936">
    <property type="entry name" value="T6SS_VasE"/>
    <property type="match status" value="1"/>
</dbReference>
<name>A0A0H3G2A2_KLEAK</name>
<evidence type="ECO:0000313" key="2">
    <source>
        <dbReference type="Proteomes" id="UP000008881"/>
    </source>
</evidence>
<dbReference type="AlphaFoldDB" id="A0A0H3G2A2"/>
<dbReference type="eggNOG" id="COG3522">
    <property type="taxonomic scope" value="Bacteria"/>
</dbReference>
<evidence type="ECO:0000313" key="1">
    <source>
        <dbReference type="EMBL" id="AEG99299.1"/>
    </source>
</evidence>
<proteinExistence type="predicted"/>
<sequence length="447" mass="50672">MKTLRPLWGRGQMISPQHFQQQVNQAAWQSECIARLGVMNPWGIIRVEFDAALLKQGTLKASHLYVRFPDGTLIDSDNADALPEVMVLPQAESRELTVVLALPHEHENGGNCLQMEQRAERPVRWRLAWREVRNRYGEDSRQIAVMLAQLTLRTADDNNGDYQTVAVARLRRDSQDCWSLDENFIPPLLKVLASRWLHEQTEQLTNQLGVRLQRLMAMRRESNARMADFAVADVSLFWLLNALNSAEPVLNHFLRHPQVHPERLYEALASLAGSLLTFSLDHTTADIPPYRHQALTEVFPPLFKLLGVLLEASLPSRVVAIEMTHDDRRKRWHARLHDPRLREEADFYLSVRSALPAAQLLEQLPQQCKAGSPDEVDRVVNGSQPGIPLKAMSHVPAAIPLRLENQYFTLDMTHPAAQAMLAEGSCVFYVPGLLGDPELELYAVLRS</sequence>
<dbReference type="RefSeq" id="WP_015705825.1">
    <property type="nucleotide sequence ID" value="NC_015663.1"/>
</dbReference>
<dbReference type="PATRIC" id="fig|1028307.3.peg.4381"/>
<dbReference type="Proteomes" id="UP000008881">
    <property type="component" value="Chromosome"/>
</dbReference>
<dbReference type="EMBL" id="CP002824">
    <property type="protein sequence ID" value="AEG99299.1"/>
    <property type="molecule type" value="Genomic_DNA"/>
</dbReference>
<dbReference type="InterPro" id="IPR010263">
    <property type="entry name" value="T6SS_TssK"/>
</dbReference>
<accession>A0A0H3G2A2</accession>
<dbReference type="GeneID" id="93312572"/>
<evidence type="ECO:0008006" key="3">
    <source>
        <dbReference type="Google" id="ProtNLM"/>
    </source>
</evidence>
<keyword evidence="2" id="KW-1185">Reference proteome</keyword>
<dbReference type="NCBIfam" id="TIGR03353">
    <property type="entry name" value="VI_chp_4"/>
    <property type="match status" value="1"/>
</dbReference>
<dbReference type="PANTHER" id="PTHR35566:SF1">
    <property type="entry name" value="TYPE VI SECRETION SYSTEM BASEPLATE COMPONENT TSSK1"/>
    <property type="match status" value="1"/>
</dbReference>
<dbReference type="OrthoDB" id="9775333at2"/>
<protein>
    <recommendedName>
        <fullName evidence="3">Type VI secretion system baseplate subunit TssK</fullName>
    </recommendedName>
</protein>
<gene>
    <name evidence="1" type="ordered locus">EAE_22000</name>
</gene>
<dbReference type="KEGG" id="eae:EAE_22000"/>
<dbReference type="PANTHER" id="PTHR35566">
    <property type="entry name" value="BLR3599 PROTEIN"/>
    <property type="match status" value="1"/>
</dbReference>
<organism evidence="1 2">
    <name type="scientific">Klebsiella aerogenes (strain ATCC 13048 / DSM 30053 / CCUG 1429 / JCM 1235 / KCTC 2190 / NBRC 13534 / NCIMB 10102 / NCTC 10006 / CDC 819-56)</name>
    <name type="common">Enterobacter aerogenes</name>
    <dbReference type="NCBI Taxonomy" id="1028307"/>
    <lineage>
        <taxon>Bacteria</taxon>
        <taxon>Pseudomonadati</taxon>
        <taxon>Pseudomonadota</taxon>
        <taxon>Gammaproteobacteria</taxon>
        <taxon>Enterobacterales</taxon>
        <taxon>Enterobacteriaceae</taxon>
        <taxon>Klebsiella/Raoultella group</taxon>
        <taxon>Klebsiella</taxon>
    </lineage>
</organism>